<dbReference type="RefSeq" id="WP_264137876.1">
    <property type="nucleotide sequence ID" value="NZ_JAOYOD010000001.1"/>
</dbReference>
<dbReference type="InterPro" id="IPR036388">
    <property type="entry name" value="WH-like_DNA-bd_sf"/>
</dbReference>
<dbReference type="SUPFAM" id="SSF46785">
    <property type="entry name" value="Winged helix' DNA-binding domain"/>
    <property type="match status" value="1"/>
</dbReference>
<dbReference type="InterPro" id="IPR005650">
    <property type="entry name" value="BlaI_family"/>
</dbReference>
<name>A0ABT3CU20_9BACT</name>
<dbReference type="PIRSF" id="PIRSF019455">
    <property type="entry name" value="CopR_AtkY"/>
    <property type="match status" value="1"/>
</dbReference>
<dbReference type="Pfam" id="PF03965">
    <property type="entry name" value="Penicillinase_R"/>
    <property type="match status" value="1"/>
</dbReference>
<organism evidence="5 6">
    <name type="scientific">Reichenbachiella ulvae</name>
    <dbReference type="NCBI Taxonomy" id="2980104"/>
    <lineage>
        <taxon>Bacteria</taxon>
        <taxon>Pseudomonadati</taxon>
        <taxon>Bacteroidota</taxon>
        <taxon>Cytophagia</taxon>
        <taxon>Cytophagales</taxon>
        <taxon>Reichenbachiellaceae</taxon>
        <taxon>Reichenbachiella</taxon>
    </lineage>
</organism>
<comment type="caution">
    <text evidence="5">The sequence shown here is derived from an EMBL/GenBank/DDBJ whole genome shotgun (WGS) entry which is preliminary data.</text>
</comment>
<evidence type="ECO:0000313" key="6">
    <source>
        <dbReference type="Proteomes" id="UP001300692"/>
    </source>
</evidence>
<sequence length="119" mass="14289">MEQLTKAEEKIMRILWKIKKGFVKDIISEMEDPKPPYNTVSSVVRLLKDKGFVDAKAYGRTHEYFPLVSKNKYRKFSFMQLFQNYFDNSHEELLSFMVENKELKEKDVQEIKELLKKMD</sequence>
<keyword evidence="2" id="KW-0805">Transcription regulation</keyword>
<keyword evidence="6" id="KW-1185">Reference proteome</keyword>
<gene>
    <name evidence="5" type="ORF">N7U62_10265</name>
</gene>
<evidence type="ECO:0000256" key="2">
    <source>
        <dbReference type="ARBA" id="ARBA00023015"/>
    </source>
</evidence>
<dbReference type="Gene3D" id="1.10.4040.10">
    <property type="entry name" value="Penicillinase repressor domain"/>
    <property type="match status" value="1"/>
</dbReference>
<dbReference type="InterPro" id="IPR036390">
    <property type="entry name" value="WH_DNA-bd_sf"/>
</dbReference>
<evidence type="ECO:0000256" key="1">
    <source>
        <dbReference type="ARBA" id="ARBA00011046"/>
    </source>
</evidence>
<dbReference type="EMBL" id="JAOYOD010000001">
    <property type="protein sequence ID" value="MCV9387049.1"/>
    <property type="molecule type" value="Genomic_DNA"/>
</dbReference>
<keyword evidence="3" id="KW-0238">DNA-binding</keyword>
<keyword evidence="4" id="KW-0804">Transcription</keyword>
<reference evidence="5 6" key="1">
    <citation type="submission" date="2022-10" db="EMBL/GenBank/DDBJ databases">
        <title>Comparative genomics and taxonomic characterization of three novel marine species of genus Reichenbachiella exhibiting antioxidant and polysaccharide degradation activities.</title>
        <authorList>
            <person name="Muhammad N."/>
            <person name="Lee Y.-J."/>
            <person name="Ko J."/>
            <person name="Kim S.-G."/>
        </authorList>
    </citation>
    <scope>NUCLEOTIDE SEQUENCE [LARGE SCALE GENOMIC DNA]</scope>
    <source>
        <strain evidence="5 6">ABR2-5</strain>
    </source>
</reference>
<comment type="similarity">
    <text evidence="1">Belongs to the BlaI transcriptional regulatory family.</text>
</comment>
<evidence type="ECO:0000256" key="4">
    <source>
        <dbReference type="ARBA" id="ARBA00023163"/>
    </source>
</evidence>
<dbReference type="Gene3D" id="1.10.10.10">
    <property type="entry name" value="Winged helix-like DNA-binding domain superfamily/Winged helix DNA-binding domain"/>
    <property type="match status" value="1"/>
</dbReference>
<accession>A0ABT3CU20</accession>
<dbReference type="Proteomes" id="UP001300692">
    <property type="component" value="Unassembled WGS sequence"/>
</dbReference>
<proteinExistence type="inferred from homology"/>
<evidence type="ECO:0000256" key="3">
    <source>
        <dbReference type="ARBA" id="ARBA00023125"/>
    </source>
</evidence>
<evidence type="ECO:0000313" key="5">
    <source>
        <dbReference type="EMBL" id="MCV9387049.1"/>
    </source>
</evidence>
<protein>
    <submittedName>
        <fullName evidence="5">BlaI/MecI/CopY family transcriptional regulator</fullName>
    </submittedName>
</protein>